<comment type="caution">
    <text evidence="1">The sequence shown here is derived from an EMBL/GenBank/DDBJ whole genome shotgun (WGS) entry which is preliminary data.</text>
</comment>
<gene>
    <name evidence="1" type="ORF">ABT317_02965</name>
</gene>
<reference evidence="1 2" key="1">
    <citation type="submission" date="2024-06" db="EMBL/GenBank/DDBJ databases">
        <title>The Natural Products Discovery Center: Release of the First 8490 Sequenced Strains for Exploring Actinobacteria Biosynthetic Diversity.</title>
        <authorList>
            <person name="Kalkreuter E."/>
            <person name="Kautsar S.A."/>
            <person name="Yang D."/>
            <person name="Bader C.D."/>
            <person name="Teijaro C.N."/>
            <person name="Fluegel L."/>
            <person name="Davis C.M."/>
            <person name="Simpson J.R."/>
            <person name="Lauterbach L."/>
            <person name="Steele A.D."/>
            <person name="Gui C."/>
            <person name="Meng S."/>
            <person name="Li G."/>
            <person name="Viehrig K."/>
            <person name="Ye F."/>
            <person name="Su P."/>
            <person name="Kiefer A.F."/>
            <person name="Nichols A."/>
            <person name="Cepeda A.J."/>
            <person name="Yan W."/>
            <person name="Fan B."/>
            <person name="Jiang Y."/>
            <person name="Adhikari A."/>
            <person name="Zheng C.-J."/>
            <person name="Schuster L."/>
            <person name="Cowan T.M."/>
            <person name="Smanski M.J."/>
            <person name="Chevrette M.G."/>
            <person name="De Carvalho L.P.S."/>
            <person name="Shen B."/>
        </authorList>
    </citation>
    <scope>NUCLEOTIDE SEQUENCE [LARGE SCALE GENOMIC DNA]</scope>
    <source>
        <strain evidence="1 2">NPDC000634</strain>
    </source>
</reference>
<name>A0ABV1VX81_9ACTN</name>
<proteinExistence type="predicted"/>
<evidence type="ECO:0000313" key="1">
    <source>
        <dbReference type="EMBL" id="MER6976027.1"/>
    </source>
</evidence>
<evidence type="ECO:0000313" key="2">
    <source>
        <dbReference type="Proteomes" id="UP001458415"/>
    </source>
</evidence>
<accession>A0ABV1VX81</accession>
<sequence length="158" mass="16478">MTTTAEADAPRIVGDALAKGVTGDLEGGVDLIVPLIAGGYRDAFALACMLAEVAAFTALRDRQPGSYFGMPVENTETGEAGSAEDLPPHVRFAAQFTVARANRDGDHAEALFHALYRQAGADGQLLVDGLLMLFQMAVCTATDVHQEVRAAREAGGGS</sequence>
<dbReference type="EMBL" id="JBEPCU010000019">
    <property type="protein sequence ID" value="MER6976027.1"/>
    <property type="molecule type" value="Genomic_DNA"/>
</dbReference>
<keyword evidence="2" id="KW-1185">Reference proteome</keyword>
<dbReference type="RefSeq" id="WP_086726986.1">
    <property type="nucleotide sequence ID" value="NZ_MUBM01000165.1"/>
</dbReference>
<dbReference type="Proteomes" id="UP001458415">
    <property type="component" value="Unassembled WGS sequence"/>
</dbReference>
<organism evidence="1 2">
    <name type="scientific">Streptomyces carpinensis</name>
    <dbReference type="NCBI Taxonomy" id="66369"/>
    <lineage>
        <taxon>Bacteria</taxon>
        <taxon>Bacillati</taxon>
        <taxon>Actinomycetota</taxon>
        <taxon>Actinomycetes</taxon>
        <taxon>Kitasatosporales</taxon>
        <taxon>Streptomycetaceae</taxon>
        <taxon>Streptomyces</taxon>
    </lineage>
</organism>
<protein>
    <submittedName>
        <fullName evidence="1">Uncharacterized protein</fullName>
    </submittedName>
</protein>